<evidence type="ECO:0000313" key="16">
    <source>
        <dbReference type="EMBL" id="VIO90087.1"/>
    </source>
</evidence>
<protein>
    <recommendedName>
        <fullName evidence="11">Alkylglycerol monooxygenase</fullName>
        <ecNumber evidence="10">1.14.16.5</ecNumber>
    </recommendedName>
</protein>
<evidence type="ECO:0000256" key="13">
    <source>
        <dbReference type="SAM" id="Phobius"/>
    </source>
</evidence>
<organism evidence="16">
    <name type="scientific">Brugia malayi</name>
    <name type="common">Filarial nematode worm</name>
    <dbReference type="NCBI Taxonomy" id="6279"/>
    <lineage>
        <taxon>Eukaryota</taxon>
        <taxon>Metazoa</taxon>
        <taxon>Ecdysozoa</taxon>
        <taxon>Nematoda</taxon>
        <taxon>Chromadorea</taxon>
        <taxon>Rhabditida</taxon>
        <taxon>Spirurina</taxon>
        <taxon>Spiruromorpha</taxon>
        <taxon>Filarioidea</taxon>
        <taxon>Onchocercidae</taxon>
        <taxon>Brugia</taxon>
    </lineage>
</organism>
<comment type="catalytic activity">
    <reaction evidence="12">
        <text>1-O-(1,2-saturated-alkyl)-sn-glycerol + (6R)-L-erythro-5,6,7,8-tetrahydrobiopterin + O2 = a 1-(1-hydroxyalkyl)-sn-glycerol + (6R)-L-erythro-6,7-dihydrobiopterin + H2O</text>
        <dbReference type="Rhea" id="RHEA:36255"/>
        <dbReference type="ChEBI" id="CHEBI:15377"/>
        <dbReference type="ChEBI" id="CHEBI:15379"/>
        <dbReference type="ChEBI" id="CHEBI:43120"/>
        <dbReference type="ChEBI" id="CHEBI:59560"/>
        <dbReference type="ChEBI" id="CHEBI:73418"/>
        <dbReference type="ChEBI" id="CHEBI:83957"/>
        <dbReference type="EC" id="1.14.16.5"/>
    </reaction>
</comment>
<dbReference type="Proteomes" id="UP000006672">
    <property type="component" value="Unassembled WGS sequence"/>
</dbReference>
<comment type="cofactor">
    <cofactor evidence="1">
        <name>Fe cation</name>
        <dbReference type="ChEBI" id="CHEBI:24875"/>
    </cofactor>
</comment>
<evidence type="ECO:0000256" key="5">
    <source>
        <dbReference type="ARBA" id="ARBA00022989"/>
    </source>
</evidence>
<keyword evidence="5 13" id="KW-1133">Transmembrane helix</keyword>
<dbReference type="InterPro" id="IPR056853">
    <property type="entry name" value="AGMP_C"/>
</dbReference>
<dbReference type="CTD" id="6099796"/>
<sequence>MLSRNNTKKWLSLEDIFTNTSLGQRMLNQINLNNLRYTYYLITPNETMFESVDEVPNYTLQVSLWWLLFIICEFCLLWLSGNVNRFALNDSVTSISAGILSQCFKFGGRTIAIFLYDYIWNNFRLIENSWNSPLTWIFCLFFQDFMYYLGHRAIHEIGFLWGFHVIHHSSEYFNYTTALRQAAIQDIGLAIYDVLQAFFIPPSIFLVHRYFSEIYQFTLHTTLFDNYGKLGIILNTPSHHRVHHGRNPYCIDRNYAAVFIIWDKIFGTFEPERQSEKPVYGIINQEMTFNQIYLQFHTLYNLLFIKWRMKTENGEWIFRGIEKLKAIYYPPIYMPKMKVKRYFHWFTMVDHEEGIPLIENEIIRYNPKISHWKKIYCLVHFMLLLAVFFHFEIDRNQLSHLDFNLKLAFFIITIQSLGAFFDRKIYAPYQEVLRCIGVTAYYFYIIIDPIGVQPNRLFMMTIYISSAVFWSVYIASHINVVNHKNTGKNSKMEQISTIQAVTNGSNLPY</sequence>
<evidence type="ECO:0000256" key="12">
    <source>
        <dbReference type="ARBA" id="ARBA00047556"/>
    </source>
</evidence>
<dbReference type="Pfam" id="PF04116">
    <property type="entry name" value="FA_hydroxylase"/>
    <property type="match status" value="1"/>
</dbReference>
<gene>
    <name evidence="16" type="primary">Bma-agmo-1</name>
    <name evidence="16" type="ORF">BM_BM1857</name>
</gene>
<dbReference type="EMBL" id="CAAKNF010000192">
    <property type="protein sequence ID" value="VIO90087.1"/>
    <property type="molecule type" value="Genomic_DNA"/>
</dbReference>
<evidence type="ECO:0000259" key="14">
    <source>
        <dbReference type="Pfam" id="PF04116"/>
    </source>
</evidence>
<dbReference type="GO" id="GO:0005789">
    <property type="term" value="C:endoplasmic reticulum membrane"/>
    <property type="evidence" value="ECO:0007669"/>
    <property type="project" value="UniProtKB-SubCell"/>
</dbReference>
<evidence type="ECO:0000256" key="11">
    <source>
        <dbReference type="ARBA" id="ARBA00040992"/>
    </source>
</evidence>
<feature type="transmembrane region" description="Helical" evidence="13">
    <location>
        <begin position="433"/>
        <end position="452"/>
    </location>
</feature>
<keyword evidence="17" id="KW-1185">Reference proteome</keyword>
<evidence type="ECO:0000313" key="18">
    <source>
        <dbReference type="WBParaSite" id="Bm1857.1"/>
    </source>
</evidence>
<dbReference type="GO" id="GO:0008610">
    <property type="term" value="P:lipid biosynthetic process"/>
    <property type="evidence" value="ECO:0007669"/>
    <property type="project" value="InterPro"/>
</dbReference>
<dbReference type="GeneID" id="6099796"/>
<dbReference type="InterPro" id="IPR006694">
    <property type="entry name" value="Fatty_acid_hydroxylase"/>
</dbReference>
<feature type="domain" description="Alkylglycerol monooxygenase C-terminal" evidence="15">
    <location>
        <begin position="374"/>
        <end position="443"/>
    </location>
</feature>
<evidence type="ECO:0000256" key="1">
    <source>
        <dbReference type="ARBA" id="ARBA00001962"/>
    </source>
</evidence>
<evidence type="ECO:0000259" key="15">
    <source>
        <dbReference type="Pfam" id="PF24858"/>
    </source>
</evidence>
<dbReference type="KEGG" id="bmy:BM_BM1857"/>
<dbReference type="RefSeq" id="XP_042932039.1">
    <property type="nucleotide sequence ID" value="XM_043076105.1"/>
</dbReference>
<dbReference type="WBParaSite" id="Bm1857.1">
    <property type="protein sequence ID" value="Bm1857.1"/>
    <property type="gene ID" value="WBGene00222118"/>
</dbReference>
<evidence type="ECO:0000256" key="10">
    <source>
        <dbReference type="ARBA" id="ARBA00039026"/>
    </source>
</evidence>
<keyword evidence="6" id="KW-0560">Oxidoreductase</keyword>
<keyword evidence="7" id="KW-0408">Iron</keyword>
<evidence type="ECO:0000256" key="2">
    <source>
        <dbReference type="ARBA" id="ARBA00004477"/>
    </source>
</evidence>
<evidence type="ECO:0000256" key="8">
    <source>
        <dbReference type="ARBA" id="ARBA00023136"/>
    </source>
</evidence>
<feature type="domain" description="Fatty acid hydroxylase" evidence="14">
    <location>
        <begin position="136"/>
        <end position="268"/>
    </location>
</feature>
<dbReference type="InterPro" id="IPR051689">
    <property type="entry name" value="Sterol_desaturase/TMEM195"/>
</dbReference>
<dbReference type="GO" id="GO:0005506">
    <property type="term" value="F:iron ion binding"/>
    <property type="evidence" value="ECO:0007669"/>
    <property type="project" value="InterPro"/>
</dbReference>
<evidence type="ECO:0000256" key="9">
    <source>
        <dbReference type="ARBA" id="ARBA00038190"/>
    </source>
</evidence>
<reference evidence="17" key="1">
    <citation type="journal article" date="2007" name="Science">
        <title>Draft genome of the filarial nematode parasite Brugia malayi.</title>
        <authorList>
            <person name="Ghedin E."/>
            <person name="Wang S."/>
            <person name="Spiro D."/>
            <person name="Caler E."/>
            <person name="Zhao Q."/>
            <person name="Crabtree J."/>
            <person name="Allen J.E."/>
            <person name="Delcher A.L."/>
            <person name="Guiliano D.B."/>
            <person name="Miranda-Saavedra D."/>
            <person name="Angiuoli S.V."/>
            <person name="Creasy T."/>
            <person name="Amedeo P."/>
            <person name="Haas B."/>
            <person name="El-Sayed N.M."/>
            <person name="Wortman J.R."/>
            <person name="Feldblyum T."/>
            <person name="Tallon L."/>
            <person name="Schatz M."/>
            <person name="Shumway M."/>
            <person name="Koo H."/>
            <person name="Salzberg S.L."/>
            <person name="Schobel S."/>
            <person name="Pertea M."/>
            <person name="Pop M."/>
            <person name="White O."/>
            <person name="Barton G.J."/>
            <person name="Carlow C.K."/>
            <person name="Crawford M.J."/>
            <person name="Daub J."/>
            <person name="Dimmic M.W."/>
            <person name="Estes C.F."/>
            <person name="Foster J.M."/>
            <person name="Ganatra M."/>
            <person name="Gregory W.F."/>
            <person name="Johnson N.M."/>
            <person name="Jin J."/>
            <person name="Komuniecki R."/>
            <person name="Korf I."/>
            <person name="Kumar S."/>
            <person name="Laney S."/>
            <person name="Li B.W."/>
            <person name="Li W."/>
            <person name="Lindblom T.H."/>
            <person name="Lustigman S."/>
            <person name="Ma D."/>
            <person name="Maina C.V."/>
            <person name="Martin D.M."/>
            <person name="McCarter J.P."/>
            <person name="McReynolds L."/>
            <person name="Mitreva M."/>
            <person name="Nutman T.B."/>
            <person name="Parkinson J."/>
            <person name="Peregrin-Alvarez J.M."/>
            <person name="Poole C."/>
            <person name="Ren Q."/>
            <person name="Saunders L."/>
            <person name="Sluder A.E."/>
            <person name="Smith K."/>
            <person name="Stanke M."/>
            <person name="Unnasch T.R."/>
            <person name="Ware J."/>
            <person name="Wei A.D."/>
            <person name="Weil G."/>
            <person name="Williams D.J."/>
            <person name="Zhang Y."/>
            <person name="Williams S.A."/>
            <person name="Fraser-Liggett C."/>
            <person name="Slatko B."/>
            <person name="Blaxter M.L."/>
            <person name="Scott A.L."/>
        </authorList>
    </citation>
    <scope>NUCLEOTIDE SEQUENCE</scope>
    <source>
        <strain evidence="17">FR3</strain>
    </source>
</reference>
<feature type="transmembrane region" description="Helical" evidence="13">
    <location>
        <begin position="403"/>
        <end position="421"/>
    </location>
</feature>
<dbReference type="Pfam" id="PF24858">
    <property type="entry name" value="AGMP_C"/>
    <property type="match status" value="1"/>
</dbReference>
<feature type="transmembrane region" description="Helical" evidence="13">
    <location>
        <begin position="58"/>
        <end position="79"/>
    </location>
</feature>
<dbReference type="PANTHER" id="PTHR21624">
    <property type="entry name" value="STEROL DESATURASE-RELATED PROTEIN"/>
    <property type="match status" value="1"/>
</dbReference>
<comment type="similarity">
    <text evidence="9">Belongs to the sterol desaturase family. TMEM195 subfamily.</text>
</comment>
<dbReference type="EC" id="1.14.16.5" evidence="10"/>
<comment type="subcellular location">
    <subcellularLocation>
        <location evidence="2">Endoplasmic reticulum membrane</location>
        <topology evidence="2">Multi-pass membrane protein</topology>
    </subcellularLocation>
</comment>
<accession>A0A8L7SWI1</accession>
<keyword evidence="8 13" id="KW-0472">Membrane</keyword>
<evidence type="ECO:0000313" key="17">
    <source>
        <dbReference type="Proteomes" id="UP000006672"/>
    </source>
</evidence>
<keyword evidence="4" id="KW-0256">Endoplasmic reticulum</keyword>
<evidence type="ECO:0000256" key="3">
    <source>
        <dbReference type="ARBA" id="ARBA00022692"/>
    </source>
</evidence>
<dbReference type="GO" id="GO:0050479">
    <property type="term" value="F:glyceryl-ether monooxygenase activity"/>
    <property type="evidence" value="ECO:0007669"/>
    <property type="project" value="UniProtKB-EC"/>
</dbReference>
<evidence type="ECO:0000256" key="4">
    <source>
        <dbReference type="ARBA" id="ARBA00022824"/>
    </source>
</evidence>
<evidence type="ECO:0000256" key="7">
    <source>
        <dbReference type="ARBA" id="ARBA00023004"/>
    </source>
</evidence>
<keyword evidence="3 13" id="KW-0812">Transmembrane</keyword>
<feature type="transmembrane region" description="Helical" evidence="13">
    <location>
        <begin position="458"/>
        <end position="481"/>
    </location>
</feature>
<name>A0A4E9F221_BRUMA</name>
<proteinExistence type="inferred from homology"/>
<dbReference type="AlphaFoldDB" id="A0A4E9F221"/>
<reference evidence="16" key="2">
    <citation type="submission" date="2019-04" db="EMBL/GenBank/DDBJ databases">
        <authorList>
            <person name="Howe K."/>
            <person name="Paulini M."/>
            <person name="Williams G."/>
        </authorList>
    </citation>
    <scope>NUCLEOTIDE SEQUENCE [LARGE SCALE GENOMIC DNA]</scope>
    <source>
        <strain evidence="16">FR3</strain>
    </source>
</reference>
<dbReference type="GO" id="GO:0006643">
    <property type="term" value="P:membrane lipid metabolic process"/>
    <property type="evidence" value="ECO:0007669"/>
    <property type="project" value="TreeGrafter"/>
</dbReference>
<dbReference type="OrthoDB" id="6354873at2759"/>
<reference evidence="18" key="3">
    <citation type="submission" date="2022-04" db="UniProtKB">
        <authorList>
            <consortium name="WormBaseParasite"/>
        </authorList>
    </citation>
    <scope>IDENTIFICATION</scope>
</reference>
<dbReference type="PANTHER" id="PTHR21624:SF4">
    <property type="entry name" value="ALKYLGLYCEROL MONOOXYGENASE"/>
    <property type="match status" value="1"/>
</dbReference>
<feature type="transmembrane region" description="Helical" evidence="13">
    <location>
        <begin position="375"/>
        <end position="391"/>
    </location>
</feature>
<evidence type="ECO:0000256" key="6">
    <source>
        <dbReference type="ARBA" id="ARBA00023002"/>
    </source>
</evidence>
<accession>A0A4E9F221</accession>